<gene>
    <name evidence="1" type="ORF">ACFFVF_17470</name>
    <name evidence="2" type="ORF">ACFFVF_18020</name>
</gene>
<dbReference type="Proteomes" id="UP001589607">
    <property type="component" value="Unassembled WGS sequence"/>
</dbReference>
<evidence type="ECO:0000313" key="2">
    <source>
        <dbReference type="EMBL" id="MFB9098405.1"/>
    </source>
</evidence>
<evidence type="ECO:0000313" key="3">
    <source>
        <dbReference type="Proteomes" id="UP001589607"/>
    </source>
</evidence>
<dbReference type="EMBL" id="JBHMEY010000085">
    <property type="protein sequence ID" value="MFB9098405.1"/>
    <property type="molecule type" value="Genomic_DNA"/>
</dbReference>
<dbReference type="RefSeq" id="WP_236452884.1">
    <property type="nucleotide sequence ID" value="NZ_CBCSGE010000026.1"/>
</dbReference>
<name>A0ABV5GSD5_9FLAO</name>
<protein>
    <submittedName>
        <fullName evidence="1">Uncharacterized protein</fullName>
    </submittedName>
</protein>
<comment type="caution">
    <text evidence="1">The sequence shown here is derived from an EMBL/GenBank/DDBJ whole genome shotgun (WGS) entry which is preliminary data.</text>
</comment>
<evidence type="ECO:0000313" key="1">
    <source>
        <dbReference type="EMBL" id="MFB9098303.1"/>
    </source>
</evidence>
<keyword evidence="3" id="KW-1185">Reference proteome</keyword>
<sequence>MAKVVLTSKEIFRKDKVREHNVTSLVISNLDTKEARFLYNGVPRIIPPFDAMYNVPVGSFEFSNYGHHFDIDIQFDSDTYNLVVDYSILLEATNPNNCR</sequence>
<reference evidence="1 3" key="1">
    <citation type="submission" date="2024-09" db="EMBL/GenBank/DDBJ databases">
        <authorList>
            <person name="Sun Q."/>
            <person name="Mori K."/>
        </authorList>
    </citation>
    <scope>NUCLEOTIDE SEQUENCE [LARGE SCALE GENOMIC DNA]</scope>
    <source>
        <strain evidence="1 3">CECT 7955</strain>
    </source>
</reference>
<accession>A0ABV5GSD5</accession>
<dbReference type="EMBL" id="JBHMEY010000072">
    <property type="protein sequence ID" value="MFB9098303.1"/>
    <property type="molecule type" value="Genomic_DNA"/>
</dbReference>
<proteinExistence type="predicted"/>
<organism evidence="1 3">
    <name type="scientific">Flavobacterium jumunjinense</name>
    <dbReference type="NCBI Taxonomy" id="998845"/>
    <lineage>
        <taxon>Bacteria</taxon>
        <taxon>Pseudomonadati</taxon>
        <taxon>Bacteroidota</taxon>
        <taxon>Flavobacteriia</taxon>
        <taxon>Flavobacteriales</taxon>
        <taxon>Flavobacteriaceae</taxon>
        <taxon>Flavobacterium</taxon>
    </lineage>
</organism>